<dbReference type="STRING" id="1798002.A2478_04660"/>
<gene>
    <name evidence="1" type="ORF">A2478_04660</name>
</gene>
<dbReference type="Proteomes" id="UP000179001">
    <property type="component" value="Unassembled WGS sequence"/>
</dbReference>
<dbReference type="GO" id="GO:0010411">
    <property type="term" value="P:xyloglucan metabolic process"/>
    <property type="evidence" value="ECO:0007669"/>
    <property type="project" value="TreeGrafter"/>
</dbReference>
<evidence type="ECO:0000313" key="2">
    <source>
        <dbReference type="Proteomes" id="UP000179001"/>
    </source>
</evidence>
<accession>A0A1F5SYL5</accession>
<protein>
    <recommendedName>
        <fullName evidence="3">Photosynthesis system II assembly factor Ycf48/Hcf136-like domain-containing protein</fullName>
    </recommendedName>
</protein>
<dbReference type="AlphaFoldDB" id="A0A1F5SYL5"/>
<comment type="caution">
    <text evidence="1">The sequence shown here is derived from an EMBL/GenBank/DDBJ whole genome shotgun (WGS) entry which is preliminary data.</text>
</comment>
<evidence type="ECO:0000313" key="1">
    <source>
        <dbReference type="EMBL" id="OGF31749.1"/>
    </source>
</evidence>
<dbReference type="PANTHER" id="PTHR43739">
    <property type="entry name" value="XYLOGLUCANASE (EUROFUNG)"/>
    <property type="match status" value="1"/>
</dbReference>
<dbReference type="SUPFAM" id="SSF110296">
    <property type="entry name" value="Oligoxyloglucan reducing end-specific cellobiohydrolase"/>
    <property type="match status" value="2"/>
</dbReference>
<reference evidence="1 2" key="1">
    <citation type="journal article" date="2016" name="Nat. Commun.">
        <title>Thousands of microbial genomes shed light on interconnected biogeochemical processes in an aquifer system.</title>
        <authorList>
            <person name="Anantharaman K."/>
            <person name="Brown C.T."/>
            <person name="Hug L.A."/>
            <person name="Sharon I."/>
            <person name="Castelle C.J."/>
            <person name="Probst A.J."/>
            <person name="Thomas B.C."/>
            <person name="Singh A."/>
            <person name="Wilkins M.J."/>
            <person name="Karaoz U."/>
            <person name="Brodie E.L."/>
            <person name="Williams K.H."/>
            <person name="Hubbard S.S."/>
            <person name="Banfield J.F."/>
        </authorList>
    </citation>
    <scope>NUCLEOTIDE SEQUENCE [LARGE SCALE GENOMIC DNA]</scope>
</reference>
<dbReference type="PANTHER" id="PTHR43739:SF5">
    <property type="entry name" value="EXO-ALPHA-SIALIDASE"/>
    <property type="match status" value="1"/>
</dbReference>
<proteinExistence type="predicted"/>
<dbReference type="InterPro" id="IPR015943">
    <property type="entry name" value="WD40/YVTN_repeat-like_dom_sf"/>
</dbReference>
<sequence>MLKKFLFTTLILFMAISLTGCISITKKGESTGTGLGMFVTGDRGETWIRKATLLTPGAQDANFSGASIFTLANDPTDADSIYAGTGQNGIYYSYNGGDGWTQAKSLLTKVSGRVLSIAVDPKDRCSIYAAVENKIVKSSDCNRSWEIMFTTATADELMRSIVVDWFDSKIVYALSYTGNVYKSLNNGISWAKTAGLATETKEMEMDPNDSRILYLATDKLGLFKSSDSGLNWISLRDNMKQFDGLIRTGYGIEIDKKHPNTVFYLSKFGLLKSGDGGSSWSQVKLVTAEDEVVFRDFEQSTVDPNVMFVTDDKTLYRSVDGGATWETKSLPSITRVGDTEINLKNDKILFVGFRPAS</sequence>
<dbReference type="InterPro" id="IPR052025">
    <property type="entry name" value="Xyloglucanase_GH74"/>
</dbReference>
<evidence type="ECO:0008006" key="3">
    <source>
        <dbReference type="Google" id="ProtNLM"/>
    </source>
</evidence>
<dbReference type="EMBL" id="MFGJ01000007">
    <property type="protein sequence ID" value="OGF31749.1"/>
    <property type="molecule type" value="Genomic_DNA"/>
</dbReference>
<dbReference type="PROSITE" id="PS51257">
    <property type="entry name" value="PROKAR_LIPOPROTEIN"/>
    <property type="match status" value="1"/>
</dbReference>
<organism evidence="1 2">
    <name type="scientific">Candidatus Falkowbacteria bacterium RIFOXYC2_FULL_36_12</name>
    <dbReference type="NCBI Taxonomy" id="1798002"/>
    <lineage>
        <taxon>Bacteria</taxon>
        <taxon>Candidatus Falkowiibacteriota</taxon>
    </lineage>
</organism>
<dbReference type="Gene3D" id="2.130.10.10">
    <property type="entry name" value="YVTN repeat-like/Quinoprotein amine dehydrogenase"/>
    <property type="match status" value="3"/>
</dbReference>
<name>A0A1F5SYL5_9BACT</name>